<dbReference type="GO" id="GO:0003677">
    <property type="term" value="F:DNA binding"/>
    <property type="evidence" value="ECO:0007669"/>
    <property type="project" value="UniProtKB-UniRule"/>
</dbReference>
<keyword evidence="7 11" id="KW-0946">Virion</keyword>
<evidence type="ECO:0000256" key="10">
    <source>
        <dbReference type="ARBA" id="ARBA00048552"/>
    </source>
</evidence>
<evidence type="ECO:0000256" key="5">
    <source>
        <dbReference type="ARBA" id="ARBA00022679"/>
    </source>
</evidence>
<dbReference type="InterPro" id="IPR005059">
    <property type="entry name" value="DNA-dir_RNA_pol_35kDa_poxviral"/>
</dbReference>
<dbReference type="GO" id="GO:0044423">
    <property type="term" value="C:virion component"/>
    <property type="evidence" value="ECO:0007669"/>
    <property type="project" value="UniProtKB-UniRule"/>
</dbReference>
<comment type="catalytic activity">
    <reaction evidence="10 11">
        <text>RNA(n) + a ribonucleoside 5'-triphosphate = RNA(n+1) + diphosphate</text>
        <dbReference type="Rhea" id="RHEA:21248"/>
        <dbReference type="Rhea" id="RHEA-COMP:14527"/>
        <dbReference type="Rhea" id="RHEA-COMP:17342"/>
        <dbReference type="ChEBI" id="CHEBI:33019"/>
        <dbReference type="ChEBI" id="CHEBI:61557"/>
        <dbReference type="ChEBI" id="CHEBI:140395"/>
        <dbReference type="EC" id="2.7.7.6"/>
    </reaction>
</comment>
<evidence type="ECO:0000256" key="4">
    <source>
        <dbReference type="ARBA" id="ARBA00022478"/>
    </source>
</evidence>
<evidence type="ECO:0000256" key="9">
    <source>
        <dbReference type="ARBA" id="ARBA00026040"/>
    </source>
</evidence>
<comment type="subunit">
    <text evidence="9">The DNA-dependent RNA polymerase used for intermediate and late genes expression consists of eight subunits 147 kDa, 133 kDa, 35 kDa, 30 kDa, 22 kDa, 19 kDa, 18 kDa and 7 kDa totalling more than 500 kDa in mass. The same holoenzyme, with the addition of the transcription-specificity factor RAP94, is used for early gene expression.</text>
</comment>
<evidence type="ECO:0000256" key="2">
    <source>
        <dbReference type="ARBA" id="ARBA00012418"/>
    </source>
</evidence>
<name>A0A097IW00_9POXV</name>
<comment type="similarity">
    <text evidence="1 11">Belongs to the poxviridae DNA-directed RNA polymerase 35 kDa subunit family.</text>
</comment>
<keyword evidence="8 11" id="KW-0804">Transcription</keyword>
<gene>
    <name evidence="12" type="primary">136</name>
</gene>
<proteinExistence type="inferred from homology"/>
<accession>A0A097IW00</accession>
<dbReference type="GO" id="GO:0019083">
    <property type="term" value="P:viral transcription"/>
    <property type="evidence" value="ECO:0007669"/>
    <property type="project" value="UniProtKB-UniRule"/>
</dbReference>
<comment type="function">
    <text evidence="11">Part of the DNA-dependent RNA polymerase which catalyzes the transcription of viral DNA into RNA using the four ribonucleoside triphosphates as substrates. Responsible for the transcription of early, intermediate and late genes.</text>
</comment>
<comment type="subcellular location">
    <subcellularLocation>
        <location evidence="11">Virion</location>
    </subcellularLocation>
    <text evidence="11">All the enzymes and other proteins required to synthesize early mRNAs are packaged within the virion core along with the DNA genome. This is necessary because viral early mRNAs are synthesized within minutes after virus entry into the cell and are extruded through pores in the core particle.</text>
</comment>
<evidence type="ECO:0000313" key="12">
    <source>
        <dbReference type="EMBL" id="AIT70751.1"/>
    </source>
</evidence>
<dbReference type="PIRSF" id="PIRSF000746">
    <property type="entry name" value="Rpo35"/>
    <property type="match status" value="1"/>
</dbReference>
<dbReference type="EMBL" id="KM595078">
    <property type="protein sequence ID" value="AIT70751.1"/>
    <property type="molecule type" value="Genomic_DNA"/>
</dbReference>
<evidence type="ECO:0000256" key="6">
    <source>
        <dbReference type="ARBA" id="ARBA00022695"/>
    </source>
</evidence>
<organism evidence="12 13">
    <name type="scientific">Cotia virus</name>
    <dbReference type="NCBI Taxonomy" id="39444"/>
    <lineage>
        <taxon>Viruses</taxon>
        <taxon>Varidnaviria</taxon>
        <taxon>Bamfordvirae</taxon>
        <taxon>Nucleocytoviricota</taxon>
        <taxon>Pokkesviricetes</taxon>
        <taxon>Chitovirales</taxon>
        <taxon>Poxviridae</taxon>
        <taxon>Chordopoxvirinae</taxon>
        <taxon>Oryzopoxvirus</taxon>
        <taxon>Oryzopoxvirus cotia</taxon>
    </lineage>
</organism>
<keyword evidence="4 11" id="KW-0240">DNA-directed RNA polymerase</keyword>
<dbReference type="GO" id="GO:0003899">
    <property type="term" value="F:DNA-directed RNA polymerase activity"/>
    <property type="evidence" value="ECO:0007669"/>
    <property type="project" value="UniProtKB-EC"/>
</dbReference>
<dbReference type="EC" id="2.7.7.6" evidence="2 11"/>
<keyword evidence="6 11" id="KW-0548">Nucleotidyltransferase</keyword>
<dbReference type="GO" id="GO:0000428">
    <property type="term" value="C:DNA-directed RNA polymerase complex"/>
    <property type="evidence" value="ECO:0007669"/>
    <property type="project" value="UniProtKB-UniRule"/>
</dbReference>
<evidence type="ECO:0000256" key="3">
    <source>
        <dbReference type="ARBA" id="ARBA00016965"/>
    </source>
</evidence>
<evidence type="ECO:0000256" key="11">
    <source>
        <dbReference type="PIRNR" id="PIRNR000746"/>
    </source>
</evidence>
<evidence type="ECO:0000256" key="8">
    <source>
        <dbReference type="ARBA" id="ARBA00023163"/>
    </source>
</evidence>
<protein>
    <recommendedName>
        <fullName evidence="3 11">DNA-directed RNA polymerase 35 kDa subunit</fullName>
        <ecNumber evidence="2 11">2.7.7.6</ecNumber>
    </recommendedName>
</protein>
<evidence type="ECO:0000256" key="1">
    <source>
        <dbReference type="ARBA" id="ARBA00010538"/>
    </source>
</evidence>
<sequence length="302" mass="35381">MHKEDKLIIVELDPNISTFIKHGFNNRVRWPLLNIGVVLINKTTSVNEEWLRSIEHMPTRKILYKYTSKILRNEVSFCAYLNKKQTPDKKYITLYDFDFYIIHKDNTFEMIDKPNELKETLLHTYQDYRLKNLQDIELIAFSSGININDEIKHQLSTILDIENFNREYDNIKPILKTTFESIVPCIVTAPLGILTIRIETYSWIDNKNHIKEILQFLEGYLVSDIHSHKLETSDINDNNAVSVYNPSSGLIFVNDLVTMCIINFFGCDSRLNTYHIFDINNIDTSKFLNAISDAFKKIMENI</sequence>
<keyword evidence="5 11" id="KW-0808">Transferase</keyword>
<dbReference type="Pfam" id="PF03396">
    <property type="entry name" value="Pox_RNA_pol_35"/>
    <property type="match status" value="1"/>
</dbReference>
<evidence type="ECO:0000313" key="13">
    <source>
        <dbReference type="Proteomes" id="UP000121784"/>
    </source>
</evidence>
<reference evidence="12 13" key="1">
    <citation type="submission" date="2014-09" db="EMBL/GenBank/DDBJ databases">
        <title>Complete Genome Sequence of the Embu Virus Strain SPAn 880.</title>
        <authorList>
            <person name="Ibrahim M.S."/>
            <person name="Antwerpen M.H."/>
            <person name="Georgi E."/>
            <person name="Vette P."/>
            <person name="Zoeller G."/>
            <person name="Meyer H."/>
        </authorList>
    </citation>
    <scope>NUCLEOTIDE SEQUENCE [LARGE SCALE GENOMIC DNA]</scope>
    <source>
        <strain evidence="12">SPAn880</strain>
    </source>
</reference>
<evidence type="ECO:0000256" key="7">
    <source>
        <dbReference type="ARBA" id="ARBA00022844"/>
    </source>
</evidence>
<dbReference type="Proteomes" id="UP000121784">
    <property type="component" value="Segment"/>
</dbReference>